<name>Q6CX50_KLULA</name>
<dbReference type="FunCoup" id="Q6CX50">
    <property type="interactions" value="34"/>
</dbReference>
<dbReference type="AlphaFoldDB" id="Q6CX50"/>
<dbReference type="Proteomes" id="UP000000598">
    <property type="component" value="Chromosome A"/>
</dbReference>
<dbReference type="CDD" id="cd01943">
    <property type="entry name" value="MAK32"/>
    <property type="match status" value="1"/>
</dbReference>
<dbReference type="InterPro" id="IPR029056">
    <property type="entry name" value="Ribokinase-like"/>
</dbReference>
<evidence type="ECO:0000259" key="1">
    <source>
        <dbReference type="Pfam" id="PF00294"/>
    </source>
</evidence>
<sequence>MGLLTTNGMLIIDEIETASSHYYDVLGGGGTYAMLGASICCTDLSLRKELLWIVDRGMDFPKQLTETIESWDTGCVFRDDNERLTTRGYNVYGPNDFRSFKYLAPKKRIDVSDWCESFGVKAVQRVSCYHLLCSADRVADILDKLAEELSFEGTLKTGQTFIWEPIPDLCNVEHLEGIKKLLNGPYHFIFSPNAEEGARMLGETEPTELSDCSTILLKLAALIKPGNICVLRCGKKGSLALICNKNPSNDDIIHFPAYHYKTPECVIDPTGGGNTFLGAFAFAYAMCKDISIASICGNIAAGCAIEQIGVPSHNGMHWNKTTFADRLLYYLSTYELKQGHSEILNSLQPMKY</sequence>
<dbReference type="InParanoid" id="Q6CX50"/>
<dbReference type="InterPro" id="IPR034094">
    <property type="entry name" value="Mak32"/>
</dbReference>
<dbReference type="STRING" id="284590.Q6CX50"/>
<evidence type="ECO:0000313" key="2">
    <source>
        <dbReference type="EMBL" id="CAH03077.1"/>
    </source>
</evidence>
<dbReference type="KEGG" id="kla:KLLA0_A11242g"/>
<organism evidence="2 3">
    <name type="scientific">Kluyveromyces lactis (strain ATCC 8585 / CBS 2359 / DSM 70799 / NBRC 1267 / NRRL Y-1140 / WM37)</name>
    <name type="common">Yeast</name>
    <name type="synonym">Candida sphaerica</name>
    <dbReference type="NCBI Taxonomy" id="284590"/>
    <lineage>
        <taxon>Eukaryota</taxon>
        <taxon>Fungi</taxon>
        <taxon>Dikarya</taxon>
        <taxon>Ascomycota</taxon>
        <taxon>Saccharomycotina</taxon>
        <taxon>Saccharomycetes</taxon>
        <taxon>Saccharomycetales</taxon>
        <taxon>Saccharomycetaceae</taxon>
        <taxon>Kluyveromyces</taxon>
    </lineage>
</organism>
<reference evidence="2 3" key="1">
    <citation type="journal article" date="2004" name="Nature">
        <title>Genome evolution in yeasts.</title>
        <authorList>
            <consortium name="Genolevures"/>
            <person name="Dujon B."/>
            <person name="Sherman D."/>
            <person name="Fischer G."/>
            <person name="Durrens P."/>
            <person name="Casaregola S."/>
            <person name="Lafontaine I."/>
            <person name="de Montigny J."/>
            <person name="Marck C."/>
            <person name="Neuveglise C."/>
            <person name="Talla E."/>
            <person name="Goffard N."/>
            <person name="Frangeul L."/>
            <person name="Aigle M."/>
            <person name="Anthouard V."/>
            <person name="Babour A."/>
            <person name="Barbe V."/>
            <person name="Barnay S."/>
            <person name="Blanchin S."/>
            <person name="Beckerich J.M."/>
            <person name="Beyne E."/>
            <person name="Bleykasten C."/>
            <person name="Boisrame A."/>
            <person name="Boyer J."/>
            <person name="Cattolico L."/>
            <person name="Confanioleri F."/>
            <person name="de Daruvar A."/>
            <person name="Despons L."/>
            <person name="Fabre E."/>
            <person name="Fairhead C."/>
            <person name="Ferry-Dumazet H."/>
            <person name="Groppi A."/>
            <person name="Hantraye F."/>
            <person name="Hennequin C."/>
            <person name="Jauniaux N."/>
            <person name="Joyet P."/>
            <person name="Kachouri R."/>
            <person name="Kerrest A."/>
            <person name="Koszul R."/>
            <person name="Lemaire M."/>
            <person name="Lesur I."/>
            <person name="Ma L."/>
            <person name="Muller H."/>
            <person name="Nicaud J.M."/>
            <person name="Nikolski M."/>
            <person name="Oztas S."/>
            <person name="Ozier-Kalogeropoulos O."/>
            <person name="Pellenz S."/>
            <person name="Potier S."/>
            <person name="Richard G.F."/>
            <person name="Straub M.L."/>
            <person name="Suleau A."/>
            <person name="Swennene D."/>
            <person name="Tekaia F."/>
            <person name="Wesolowski-Louvel M."/>
            <person name="Westhof E."/>
            <person name="Wirth B."/>
            <person name="Zeniou-Meyer M."/>
            <person name="Zivanovic I."/>
            <person name="Bolotin-Fukuhara M."/>
            <person name="Thierry A."/>
            <person name="Bouchier C."/>
            <person name="Caudron B."/>
            <person name="Scarpelli C."/>
            <person name="Gaillardin C."/>
            <person name="Weissenbach J."/>
            <person name="Wincker P."/>
            <person name="Souciet J.L."/>
        </authorList>
    </citation>
    <scope>NUCLEOTIDE SEQUENCE [LARGE SCALE GENOMIC DNA]</scope>
    <source>
        <strain evidence="3">ATCC 8585 / CBS 2359 / DSM 70799 / NBRC 1267 / NRRL Y-1140 / WM37</strain>
    </source>
</reference>
<dbReference type="Gene3D" id="3.40.1190.20">
    <property type="match status" value="1"/>
</dbReference>
<dbReference type="InterPro" id="IPR011611">
    <property type="entry name" value="PfkB_dom"/>
</dbReference>
<dbReference type="EMBL" id="CR382121">
    <property type="protein sequence ID" value="CAH03077.1"/>
    <property type="molecule type" value="Genomic_DNA"/>
</dbReference>
<evidence type="ECO:0000313" key="3">
    <source>
        <dbReference type="Proteomes" id="UP000000598"/>
    </source>
</evidence>
<keyword evidence="3" id="KW-1185">Reference proteome</keyword>
<dbReference type="PANTHER" id="PTHR47098">
    <property type="entry name" value="PROTEIN MAK32"/>
    <property type="match status" value="1"/>
</dbReference>
<dbReference type="Pfam" id="PF00294">
    <property type="entry name" value="PfkB"/>
    <property type="match status" value="1"/>
</dbReference>
<accession>Q6CX50</accession>
<protein>
    <submittedName>
        <fullName evidence="2">KLLA0A11242p</fullName>
    </submittedName>
</protein>
<dbReference type="OMA" id="VIKSWNT"/>
<feature type="domain" description="Carbohydrate kinase PfkB" evidence="1">
    <location>
        <begin position="175"/>
        <end position="310"/>
    </location>
</feature>
<proteinExistence type="predicted"/>
<dbReference type="HOGENOM" id="CLU_032834_0_0_1"/>
<dbReference type="PANTHER" id="PTHR47098:SF2">
    <property type="entry name" value="PROTEIN MAK32"/>
    <property type="match status" value="1"/>
</dbReference>
<gene>
    <name evidence="2" type="ORF">KLLA0_A11242g</name>
</gene>
<dbReference type="eggNOG" id="ENOG502RXN8">
    <property type="taxonomic scope" value="Eukaryota"/>
</dbReference>
<dbReference type="SUPFAM" id="SSF53613">
    <property type="entry name" value="Ribokinase-like"/>
    <property type="match status" value="1"/>
</dbReference>
<dbReference type="PaxDb" id="284590-Q6CX50"/>